<comment type="function">
    <text evidence="4">Catalyzes ATP-dependent phosphorylation of adenosylcobinamide and addition of GMP to adenosylcobinamide phosphate.</text>
</comment>
<comment type="pathway">
    <text evidence="5">Cofactor biosynthesis; adenosylcobalamin biosynthesis; adenosylcobalamin from cob(II)yrinate a,c-diamide: step 6/7.</text>
</comment>
<evidence type="ECO:0000256" key="3">
    <source>
        <dbReference type="ARBA" id="ARBA00001522"/>
    </source>
</evidence>
<evidence type="ECO:0000256" key="19">
    <source>
        <dbReference type="PIRSR" id="PIRSR006135-2"/>
    </source>
</evidence>
<evidence type="ECO:0000256" key="14">
    <source>
        <dbReference type="ARBA" id="ARBA00022840"/>
    </source>
</evidence>
<evidence type="ECO:0000256" key="16">
    <source>
        <dbReference type="ARBA" id="ARBA00029570"/>
    </source>
</evidence>
<organism evidence="20 21">
    <name type="scientific">Halanaerobium salsuginis</name>
    <dbReference type="NCBI Taxonomy" id="29563"/>
    <lineage>
        <taxon>Bacteria</taxon>
        <taxon>Bacillati</taxon>
        <taxon>Bacillota</taxon>
        <taxon>Clostridia</taxon>
        <taxon>Halanaerobiales</taxon>
        <taxon>Halanaerobiaceae</taxon>
        <taxon>Halanaerobium</taxon>
    </lineage>
</organism>
<dbReference type="Gene3D" id="3.40.50.300">
    <property type="entry name" value="P-loop containing nucleotide triphosphate hydrolases"/>
    <property type="match status" value="1"/>
</dbReference>
<dbReference type="UniPathway" id="UPA00148">
    <property type="reaction ID" value="UER00236"/>
</dbReference>
<sequence length="198" mass="21571">MKTILILGGARSGKSSFAELIANQLAAEKVIYLATGVAVDSAMVNRIKLHQQRRPENWQTIEEAYAVSNKLAELSSGSTVLLDCLTTYLSNLMLANEQLSYYDLENKLLNEVKALLNTAADRLNLIIVQNQVGNGIVPASKMGRDFRDISGRAARLCAKAAAEVFLVQAGLPMEIKARGLEIISQYSNDSTQAEVEVL</sequence>
<evidence type="ECO:0000256" key="13">
    <source>
        <dbReference type="ARBA" id="ARBA00022777"/>
    </source>
</evidence>
<comment type="pathway">
    <text evidence="6">Cofactor biosynthesis; adenosylcobalamin biosynthesis; adenosylcobalamin from cob(II)yrinate a,c-diamide: step 5/7.</text>
</comment>
<dbReference type="GO" id="GO:0009236">
    <property type="term" value="P:cobalamin biosynthetic process"/>
    <property type="evidence" value="ECO:0007669"/>
    <property type="project" value="UniProtKB-UniPathway"/>
</dbReference>
<dbReference type="RefSeq" id="WP_089861970.1">
    <property type="nucleotide sequence ID" value="NZ_FOTI01000028.1"/>
</dbReference>
<comment type="catalytic activity">
    <reaction evidence="1">
        <text>adenosylcob(III)inamide + ATP = adenosylcob(III)inamide phosphate + ADP + H(+)</text>
        <dbReference type="Rhea" id="RHEA:15769"/>
        <dbReference type="ChEBI" id="CHEBI:2480"/>
        <dbReference type="ChEBI" id="CHEBI:15378"/>
        <dbReference type="ChEBI" id="CHEBI:30616"/>
        <dbReference type="ChEBI" id="CHEBI:58502"/>
        <dbReference type="ChEBI" id="CHEBI:456216"/>
        <dbReference type="EC" id="2.7.1.156"/>
    </reaction>
</comment>
<dbReference type="InterPro" id="IPR003203">
    <property type="entry name" value="CobU/CobP"/>
</dbReference>
<comment type="similarity">
    <text evidence="7">Belongs to the CobU/CobP family.</text>
</comment>
<dbReference type="PANTHER" id="PTHR34848">
    <property type="match status" value="1"/>
</dbReference>
<dbReference type="GO" id="GO:0043752">
    <property type="term" value="F:adenosylcobinamide kinase activity"/>
    <property type="evidence" value="ECO:0007669"/>
    <property type="project" value="UniProtKB-EC"/>
</dbReference>
<dbReference type="EC" id="2.7.7.62" evidence="9"/>
<dbReference type="AlphaFoldDB" id="A0A1I4K424"/>
<evidence type="ECO:0000256" key="4">
    <source>
        <dbReference type="ARBA" id="ARBA00003889"/>
    </source>
</evidence>
<keyword evidence="11 20" id="KW-0808">Transferase</keyword>
<evidence type="ECO:0000256" key="9">
    <source>
        <dbReference type="ARBA" id="ARBA00012523"/>
    </source>
</evidence>
<keyword evidence="15 19" id="KW-0342">GTP-binding</keyword>
<dbReference type="Proteomes" id="UP000199006">
    <property type="component" value="Unassembled WGS sequence"/>
</dbReference>
<dbReference type="NCBIfam" id="NF004469">
    <property type="entry name" value="PRK05800.1"/>
    <property type="match status" value="1"/>
</dbReference>
<proteinExistence type="inferred from homology"/>
<evidence type="ECO:0000256" key="5">
    <source>
        <dbReference type="ARBA" id="ARBA00004692"/>
    </source>
</evidence>
<evidence type="ECO:0000256" key="17">
    <source>
        <dbReference type="ARBA" id="ARBA00030571"/>
    </source>
</evidence>
<evidence type="ECO:0000313" key="21">
    <source>
        <dbReference type="Proteomes" id="UP000199006"/>
    </source>
</evidence>
<feature type="binding site" evidence="19">
    <location>
        <position position="83"/>
    </location>
    <ligand>
        <name>GTP</name>
        <dbReference type="ChEBI" id="CHEBI:37565"/>
    </ligand>
</feature>
<dbReference type="EMBL" id="FOTI01000028">
    <property type="protein sequence ID" value="SFL73495.1"/>
    <property type="molecule type" value="Genomic_DNA"/>
</dbReference>
<protein>
    <recommendedName>
        <fullName evidence="16">Adenosylcobinamide kinase</fullName>
        <ecNumber evidence="8">2.7.1.156</ecNumber>
        <ecNumber evidence="9">2.7.7.62</ecNumber>
    </recommendedName>
    <alternativeName>
        <fullName evidence="17">Adenosylcobinamide-phosphate guanylyltransferase</fullName>
    </alternativeName>
</protein>
<dbReference type="Pfam" id="PF02283">
    <property type="entry name" value="CobU"/>
    <property type="match status" value="1"/>
</dbReference>
<feature type="binding site" evidence="19">
    <location>
        <begin position="8"/>
        <end position="15"/>
    </location>
    <ligand>
        <name>GTP</name>
        <dbReference type="ChEBI" id="CHEBI:37565"/>
    </ligand>
</feature>
<evidence type="ECO:0000256" key="15">
    <source>
        <dbReference type="ARBA" id="ARBA00023134"/>
    </source>
</evidence>
<dbReference type="GO" id="GO:0008820">
    <property type="term" value="F:cobinamide phosphate guanylyltransferase activity"/>
    <property type="evidence" value="ECO:0007669"/>
    <property type="project" value="UniProtKB-EC"/>
</dbReference>
<keyword evidence="21" id="KW-1185">Reference proteome</keyword>
<evidence type="ECO:0000256" key="8">
    <source>
        <dbReference type="ARBA" id="ARBA00012016"/>
    </source>
</evidence>
<keyword evidence="14" id="KW-0067">ATP-binding</keyword>
<feature type="binding site" evidence="19">
    <location>
        <begin position="34"/>
        <end position="36"/>
    </location>
    <ligand>
        <name>GTP</name>
        <dbReference type="ChEBI" id="CHEBI:37565"/>
    </ligand>
</feature>
<dbReference type="GO" id="GO:0005524">
    <property type="term" value="F:ATP binding"/>
    <property type="evidence" value="ECO:0007669"/>
    <property type="project" value="UniProtKB-KW"/>
</dbReference>
<evidence type="ECO:0000313" key="20">
    <source>
        <dbReference type="EMBL" id="SFL73495.1"/>
    </source>
</evidence>
<name>A0A1I4K424_9FIRM</name>
<feature type="active site" description="GMP-histidine intermediate" evidence="18">
    <location>
        <position position="50"/>
    </location>
</feature>
<keyword evidence="20" id="KW-0548">Nucleotidyltransferase</keyword>
<keyword evidence="13 20" id="KW-0418">Kinase</keyword>
<evidence type="ECO:0000256" key="7">
    <source>
        <dbReference type="ARBA" id="ARBA00007490"/>
    </source>
</evidence>
<accession>A0A1I4K424</accession>
<feature type="binding site" evidence="19">
    <location>
        <position position="62"/>
    </location>
    <ligand>
        <name>GTP</name>
        <dbReference type="ChEBI" id="CHEBI:37565"/>
    </ligand>
</feature>
<reference evidence="20 21" key="1">
    <citation type="submission" date="2016-10" db="EMBL/GenBank/DDBJ databases">
        <authorList>
            <person name="de Groot N.N."/>
        </authorList>
    </citation>
    <scope>NUCLEOTIDE SEQUENCE [LARGE SCALE GENOMIC DNA]</scope>
    <source>
        <strain evidence="20 21">ATCC 51327</strain>
    </source>
</reference>
<evidence type="ECO:0000256" key="11">
    <source>
        <dbReference type="ARBA" id="ARBA00022679"/>
    </source>
</evidence>
<evidence type="ECO:0000256" key="1">
    <source>
        <dbReference type="ARBA" id="ARBA00000312"/>
    </source>
</evidence>
<keyword evidence="12 19" id="KW-0547">Nucleotide-binding</keyword>
<dbReference type="PIRSF" id="PIRSF006135">
    <property type="entry name" value="CobU"/>
    <property type="match status" value="1"/>
</dbReference>
<evidence type="ECO:0000256" key="12">
    <source>
        <dbReference type="ARBA" id="ARBA00022741"/>
    </source>
</evidence>
<gene>
    <name evidence="20" type="ORF">SAMN02983006_01893</name>
</gene>
<dbReference type="SUPFAM" id="SSF52540">
    <property type="entry name" value="P-loop containing nucleoside triphosphate hydrolases"/>
    <property type="match status" value="1"/>
</dbReference>
<evidence type="ECO:0000256" key="6">
    <source>
        <dbReference type="ARBA" id="ARBA00005159"/>
    </source>
</evidence>
<comment type="catalytic activity">
    <reaction evidence="2">
        <text>adenosylcob(III)inamide phosphate + GTP + H(+) = adenosylcob(III)inamide-GDP + diphosphate</text>
        <dbReference type="Rhea" id="RHEA:22712"/>
        <dbReference type="ChEBI" id="CHEBI:15378"/>
        <dbReference type="ChEBI" id="CHEBI:33019"/>
        <dbReference type="ChEBI" id="CHEBI:37565"/>
        <dbReference type="ChEBI" id="CHEBI:58502"/>
        <dbReference type="ChEBI" id="CHEBI:60487"/>
        <dbReference type="EC" id="2.7.7.62"/>
    </reaction>
</comment>
<dbReference type="GO" id="GO:0005525">
    <property type="term" value="F:GTP binding"/>
    <property type="evidence" value="ECO:0007669"/>
    <property type="project" value="UniProtKB-KW"/>
</dbReference>
<keyword evidence="10" id="KW-0169">Cobalamin biosynthesis</keyword>
<dbReference type="PANTHER" id="PTHR34848:SF1">
    <property type="entry name" value="BIFUNCTIONAL ADENOSYLCOBALAMIN BIOSYNTHESIS PROTEIN COBU"/>
    <property type="match status" value="1"/>
</dbReference>
<evidence type="ECO:0000256" key="2">
    <source>
        <dbReference type="ARBA" id="ARBA00000711"/>
    </source>
</evidence>
<dbReference type="OrthoDB" id="9799422at2"/>
<dbReference type="CDD" id="cd00544">
    <property type="entry name" value="CobU"/>
    <property type="match status" value="1"/>
</dbReference>
<dbReference type="EC" id="2.7.1.156" evidence="8"/>
<evidence type="ECO:0000256" key="10">
    <source>
        <dbReference type="ARBA" id="ARBA00022573"/>
    </source>
</evidence>
<dbReference type="STRING" id="29563.SAMN02983006_01893"/>
<comment type="catalytic activity">
    <reaction evidence="3">
        <text>adenosylcob(III)inamide + GTP = adenosylcob(III)inamide phosphate + GDP + H(+)</text>
        <dbReference type="Rhea" id="RHEA:15765"/>
        <dbReference type="ChEBI" id="CHEBI:2480"/>
        <dbReference type="ChEBI" id="CHEBI:15378"/>
        <dbReference type="ChEBI" id="CHEBI:37565"/>
        <dbReference type="ChEBI" id="CHEBI:58189"/>
        <dbReference type="ChEBI" id="CHEBI:58502"/>
        <dbReference type="EC" id="2.7.1.156"/>
    </reaction>
</comment>
<dbReference type="InterPro" id="IPR027417">
    <property type="entry name" value="P-loop_NTPase"/>
</dbReference>
<evidence type="ECO:0000256" key="18">
    <source>
        <dbReference type="PIRSR" id="PIRSR006135-1"/>
    </source>
</evidence>